<dbReference type="PROSITE" id="PS50979">
    <property type="entry name" value="BC"/>
    <property type="match status" value="1"/>
</dbReference>
<comment type="subcellular location">
    <subcellularLocation>
        <location evidence="2">Mitochondrion matrix</location>
    </subcellularLocation>
</comment>
<dbReference type="CDD" id="cd06850">
    <property type="entry name" value="biotinyl_domain"/>
    <property type="match status" value="1"/>
</dbReference>
<comment type="cofactor">
    <cofactor evidence="1">
        <name>biotin</name>
        <dbReference type="ChEBI" id="CHEBI:57586"/>
    </cofactor>
</comment>
<dbReference type="InterPro" id="IPR011761">
    <property type="entry name" value="ATP-grasp"/>
</dbReference>
<dbReference type="SUPFAM" id="SSF51246">
    <property type="entry name" value="Rudiment single hybrid motif"/>
    <property type="match status" value="1"/>
</dbReference>
<dbReference type="InterPro" id="IPR000089">
    <property type="entry name" value="Biotin_lipoyl"/>
</dbReference>
<dbReference type="InterPro" id="IPR005481">
    <property type="entry name" value="BC-like_N"/>
</dbReference>
<dbReference type="InterPro" id="IPR050856">
    <property type="entry name" value="Biotin_carboxylase_complex"/>
</dbReference>
<dbReference type="FunFam" id="3.30.470.20:FF:000028">
    <property type="entry name" value="Methylcrotonoyl-CoA carboxylase subunit alpha, mitochondrial"/>
    <property type="match status" value="1"/>
</dbReference>
<evidence type="ECO:0000256" key="1">
    <source>
        <dbReference type="ARBA" id="ARBA00001953"/>
    </source>
</evidence>
<dbReference type="EC" id="6.4.1.4" evidence="12"/>
<dbReference type="SMART" id="SM00878">
    <property type="entry name" value="Biotin_carb_C"/>
    <property type="match status" value="1"/>
</dbReference>
<protein>
    <submittedName>
        <fullName evidence="12">Methylcrotonyl-CoA carboxylase biotin-containing subunit</fullName>
        <ecNumber evidence="12">6.4.1.4</ecNumber>
    </submittedName>
</protein>
<dbReference type="PROSITE" id="PS50975">
    <property type="entry name" value="ATP_GRASP"/>
    <property type="match status" value="1"/>
</dbReference>
<proteinExistence type="predicted"/>
<evidence type="ECO:0000256" key="6">
    <source>
        <dbReference type="ARBA" id="ARBA00022946"/>
    </source>
</evidence>
<dbReference type="GO" id="GO:0005524">
    <property type="term" value="F:ATP binding"/>
    <property type="evidence" value="ECO:0007669"/>
    <property type="project" value="UniProtKB-KW"/>
</dbReference>
<dbReference type="InterPro" id="IPR011054">
    <property type="entry name" value="Rudment_hybrid_motif"/>
</dbReference>
<dbReference type="PROSITE" id="PS50968">
    <property type="entry name" value="BIOTINYL_LIPOYL"/>
    <property type="match status" value="1"/>
</dbReference>
<dbReference type="Pfam" id="PF02786">
    <property type="entry name" value="CPSase_L_D2"/>
    <property type="match status" value="1"/>
</dbReference>
<dbReference type="EMBL" id="CZRL01000064">
    <property type="protein sequence ID" value="CUS51509.1"/>
    <property type="molecule type" value="Genomic_DNA"/>
</dbReference>
<dbReference type="InterPro" id="IPR005482">
    <property type="entry name" value="Biotin_COase_C"/>
</dbReference>
<dbReference type="Gene3D" id="2.40.50.100">
    <property type="match status" value="1"/>
</dbReference>
<evidence type="ECO:0000313" key="12">
    <source>
        <dbReference type="EMBL" id="CUS51509.1"/>
    </source>
</evidence>
<sequence>MVGLTTDAAVNTFNSILIANRGEIAVRVMQTASALGYRSIAVYSEADALSPHVRQADEAICIGPPPVAQSYLNIERILAAARETDAGAIHPGYGFLSENAEFAAACESAGIVYIGPSAAAVELMGNKAHAKAHMISNGVACVPGYAGEDPSDDAFIEAAGRIGYPVMIKAAAGGGGRGMRQVNDPKDLKKALARARSEAQHAFGLDEIILEKALPGPRHVEVQIMADTQGHVIHLGERDCSVQRRHQKVIEEAPCPVMTDKLRSAMGQTAVTAAQSIGYRGAGTVEFLLDEGGGFFFLEMNTRLQVEHPVTEMITGLDLVEMQIDIAQGLPLPLTQADVQFSGHAIEARLYAEDPGRGFLPCTGTVDLWKPPAIEHVRIDAGIDTGFEIGPHYDPMLAKLIAWGDDRESARCRLADALNKTVLFGLTTNRSFLVDALNRDTFADGCVTTAFIEQAFGPEDLSPAVPGIEHAAVAAVIQYRWQRDTARQRALSVPDDLLGWSSTGSLVSRYRYGVAGNAFDLNVSVRGEDYQVRSEGAELTVLILADSENKARIEVDGRIVEVVYEPHSGTRTYLFMDGEAWCFDNHRGAAALSETQAGNGRVLAPMHGRVTEIMVKAGDVVRKGQRLASLEAMKMEHEIDAPVDGTVEQVVCALQVQVAIDDVLFEIR</sequence>
<dbReference type="InterPro" id="IPR016185">
    <property type="entry name" value="PreATP-grasp_dom_sf"/>
</dbReference>
<dbReference type="NCBIfam" id="NF006367">
    <property type="entry name" value="PRK08591.1"/>
    <property type="match status" value="1"/>
</dbReference>
<dbReference type="PANTHER" id="PTHR18866:SF33">
    <property type="entry name" value="METHYLCROTONOYL-COA CARBOXYLASE SUBUNIT ALPHA, MITOCHONDRIAL-RELATED"/>
    <property type="match status" value="1"/>
</dbReference>
<evidence type="ECO:0000256" key="7">
    <source>
        <dbReference type="ARBA" id="ARBA00023128"/>
    </source>
</evidence>
<dbReference type="PROSITE" id="PS00867">
    <property type="entry name" value="CPSASE_2"/>
    <property type="match status" value="1"/>
</dbReference>
<evidence type="ECO:0000259" key="9">
    <source>
        <dbReference type="PROSITE" id="PS50968"/>
    </source>
</evidence>
<dbReference type="Pfam" id="PF00289">
    <property type="entry name" value="Biotin_carb_N"/>
    <property type="match status" value="1"/>
</dbReference>
<evidence type="ECO:0000256" key="3">
    <source>
        <dbReference type="ARBA" id="ARBA00022598"/>
    </source>
</evidence>
<feature type="domain" description="Biotin carboxylation" evidence="11">
    <location>
        <begin position="12"/>
        <end position="457"/>
    </location>
</feature>
<keyword evidence="7" id="KW-0496">Mitochondrion</keyword>
<dbReference type="Pfam" id="PF00364">
    <property type="entry name" value="Biotin_lipoyl"/>
    <property type="match status" value="1"/>
</dbReference>
<evidence type="ECO:0000256" key="2">
    <source>
        <dbReference type="ARBA" id="ARBA00004305"/>
    </source>
</evidence>
<dbReference type="GO" id="GO:0046872">
    <property type="term" value="F:metal ion binding"/>
    <property type="evidence" value="ECO:0007669"/>
    <property type="project" value="InterPro"/>
</dbReference>
<feature type="domain" description="ATP-grasp" evidence="10">
    <location>
        <begin position="131"/>
        <end position="328"/>
    </location>
</feature>
<evidence type="ECO:0000256" key="4">
    <source>
        <dbReference type="ARBA" id="ARBA00022741"/>
    </source>
</evidence>
<evidence type="ECO:0000256" key="8">
    <source>
        <dbReference type="ARBA" id="ARBA00023267"/>
    </source>
</evidence>
<evidence type="ECO:0000256" key="5">
    <source>
        <dbReference type="ARBA" id="ARBA00022840"/>
    </source>
</evidence>
<dbReference type="InterPro" id="IPR001882">
    <property type="entry name" value="Biotin_BS"/>
</dbReference>
<dbReference type="InterPro" id="IPR011053">
    <property type="entry name" value="Single_hybrid_motif"/>
</dbReference>
<gene>
    <name evidence="12" type="ORF">MGWOODY_XGa2327</name>
</gene>
<dbReference type="SUPFAM" id="SSF52440">
    <property type="entry name" value="PreATP-grasp domain"/>
    <property type="match status" value="1"/>
</dbReference>
<keyword evidence="3 12" id="KW-0436">Ligase</keyword>
<keyword evidence="5" id="KW-0067">ATP-binding</keyword>
<evidence type="ECO:0000259" key="10">
    <source>
        <dbReference type="PROSITE" id="PS50975"/>
    </source>
</evidence>
<dbReference type="InterPro" id="IPR011764">
    <property type="entry name" value="Biotin_carboxylation_dom"/>
</dbReference>
<dbReference type="SUPFAM" id="SSF56059">
    <property type="entry name" value="Glutathione synthetase ATP-binding domain-like"/>
    <property type="match status" value="1"/>
</dbReference>
<organism evidence="12">
    <name type="scientific">hydrothermal vent metagenome</name>
    <dbReference type="NCBI Taxonomy" id="652676"/>
    <lineage>
        <taxon>unclassified sequences</taxon>
        <taxon>metagenomes</taxon>
        <taxon>ecological metagenomes</taxon>
    </lineage>
</organism>
<keyword evidence="4" id="KW-0547">Nucleotide-binding</keyword>
<reference evidence="12" key="1">
    <citation type="submission" date="2015-10" db="EMBL/GenBank/DDBJ databases">
        <authorList>
            <person name="Gilbert D.G."/>
        </authorList>
    </citation>
    <scope>NUCLEOTIDE SEQUENCE</scope>
</reference>
<dbReference type="SUPFAM" id="SSF51230">
    <property type="entry name" value="Single hybrid motif"/>
    <property type="match status" value="1"/>
</dbReference>
<dbReference type="PANTHER" id="PTHR18866">
    <property type="entry name" value="CARBOXYLASE:PYRUVATE/ACETYL-COA/PROPIONYL-COA CARBOXYLASE"/>
    <property type="match status" value="1"/>
</dbReference>
<dbReference type="FunFam" id="2.40.50.100:FF:000003">
    <property type="entry name" value="Acetyl-CoA carboxylase biotin carboxyl carrier protein"/>
    <property type="match status" value="1"/>
</dbReference>
<keyword evidence="6" id="KW-0809">Transit peptide</keyword>
<dbReference type="Pfam" id="PF02785">
    <property type="entry name" value="Biotin_carb_C"/>
    <property type="match status" value="1"/>
</dbReference>
<evidence type="ECO:0000259" key="11">
    <source>
        <dbReference type="PROSITE" id="PS50979"/>
    </source>
</evidence>
<dbReference type="GO" id="GO:0005759">
    <property type="term" value="C:mitochondrial matrix"/>
    <property type="evidence" value="ECO:0007669"/>
    <property type="project" value="UniProtKB-SubCell"/>
</dbReference>
<dbReference type="GO" id="GO:0004485">
    <property type="term" value="F:methylcrotonoyl-CoA carboxylase activity"/>
    <property type="evidence" value="ECO:0007669"/>
    <property type="project" value="UniProtKB-EC"/>
</dbReference>
<dbReference type="InterPro" id="IPR005479">
    <property type="entry name" value="CPAse_ATP-bd"/>
</dbReference>
<dbReference type="FunFam" id="3.40.50.20:FF:000010">
    <property type="entry name" value="Propionyl-CoA carboxylase subunit alpha"/>
    <property type="match status" value="1"/>
</dbReference>
<dbReference type="PROSITE" id="PS00188">
    <property type="entry name" value="BIOTIN"/>
    <property type="match status" value="1"/>
</dbReference>
<keyword evidence="8" id="KW-0092">Biotin</keyword>
<feature type="domain" description="Lipoyl-binding" evidence="9">
    <location>
        <begin position="589"/>
        <end position="668"/>
    </location>
</feature>
<dbReference type="AlphaFoldDB" id="A0A160TQI5"/>
<dbReference type="PROSITE" id="PS00866">
    <property type="entry name" value="CPSASE_1"/>
    <property type="match status" value="1"/>
</dbReference>
<accession>A0A160TQI5</accession>
<dbReference type="Gene3D" id="3.30.470.20">
    <property type="entry name" value="ATP-grasp fold, B domain"/>
    <property type="match status" value="1"/>
</dbReference>
<name>A0A160TQI5_9ZZZZ</name>
<dbReference type="FunFam" id="3.30.1490.20:FF:000003">
    <property type="entry name" value="acetyl-CoA carboxylase isoform X1"/>
    <property type="match status" value="1"/>
</dbReference>